<protein>
    <submittedName>
        <fullName evidence="1">Gamma carbonic anhydrase family protein</fullName>
    </submittedName>
</protein>
<dbReference type="SUPFAM" id="SSF51161">
    <property type="entry name" value="Trimeric LpxA-like enzymes"/>
    <property type="match status" value="1"/>
</dbReference>
<dbReference type="EMBL" id="CP120375">
    <property type="protein sequence ID" value="WEX91598.1"/>
    <property type="molecule type" value="Genomic_DNA"/>
</dbReference>
<dbReference type="InterPro" id="IPR011004">
    <property type="entry name" value="Trimer_LpxA-like_sf"/>
</dbReference>
<sequence length="179" mass="19399">MSTKHQSVYNLGSSKPKIADSAWIAPSATIVGAVTVGSQSGIWFNCVLRGDDNTIQIGARSNIQDGSVIHIDPGEFDVVIGDDVTVGHSCLIHGCHLEDRAFVGMASTVMNGCIIEPDGVLGARSLLTSGKRVRSGELWTGSPAKLVRRLSEEEIRNFRKTAQSYVRKGERFRSELNQE</sequence>
<reference evidence="1 2" key="1">
    <citation type="submission" date="2023-03" db="EMBL/GenBank/DDBJ databases">
        <authorList>
            <person name="Kaur S."/>
            <person name="Espinosa-Saiz D."/>
            <person name="Velazquez E."/>
            <person name="Menendez E."/>
            <person name="diCenzo G.C."/>
        </authorList>
    </citation>
    <scope>NUCLEOTIDE SEQUENCE [LARGE SCALE GENOMIC DNA]</scope>
    <source>
        <strain evidence="1 2">LMG 24692</strain>
        <plasmid evidence="1 2">unnamed</plasmid>
    </source>
</reference>
<keyword evidence="1" id="KW-0614">Plasmid</keyword>
<accession>A0ABY8DN32</accession>
<dbReference type="Proteomes" id="UP001229355">
    <property type="component" value="Plasmid unnamed"/>
</dbReference>
<geneLocation type="plasmid" evidence="1 2">
    <name>unnamed</name>
</geneLocation>
<proteinExistence type="predicted"/>
<dbReference type="PANTHER" id="PTHR13061:SF29">
    <property type="entry name" value="GAMMA CARBONIC ANHYDRASE-LIKE 1, MITOCHONDRIAL-RELATED"/>
    <property type="match status" value="1"/>
</dbReference>
<dbReference type="InterPro" id="IPR050484">
    <property type="entry name" value="Transf_Hexapept/Carb_Anhydrase"/>
</dbReference>
<dbReference type="Gene3D" id="2.160.10.10">
    <property type="entry name" value="Hexapeptide repeat proteins"/>
    <property type="match status" value="1"/>
</dbReference>
<dbReference type="RefSeq" id="WP_280663556.1">
    <property type="nucleotide sequence ID" value="NZ_CP120375.1"/>
</dbReference>
<dbReference type="PANTHER" id="PTHR13061">
    <property type="entry name" value="DYNACTIN SUBUNIT P25"/>
    <property type="match status" value="1"/>
</dbReference>
<dbReference type="CDD" id="cd04645">
    <property type="entry name" value="LbH_gamma_CA_like"/>
    <property type="match status" value="1"/>
</dbReference>
<name>A0ABY8DN32_9HYPH</name>
<dbReference type="InterPro" id="IPR047324">
    <property type="entry name" value="LbH_gamma_CA-like"/>
</dbReference>
<evidence type="ECO:0000313" key="1">
    <source>
        <dbReference type="EMBL" id="WEX91598.1"/>
    </source>
</evidence>
<evidence type="ECO:0000313" key="2">
    <source>
        <dbReference type="Proteomes" id="UP001229355"/>
    </source>
</evidence>
<gene>
    <name evidence="1" type="ORF">PZN02_005859</name>
</gene>
<keyword evidence="2" id="KW-1185">Reference proteome</keyword>
<organism evidence="1 2">
    <name type="scientific">Sinorhizobium garamanticum</name>
    <dbReference type="NCBI Taxonomy" id="680247"/>
    <lineage>
        <taxon>Bacteria</taxon>
        <taxon>Pseudomonadati</taxon>
        <taxon>Pseudomonadota</taxon>
        <taxon>Alphaproteobacteria</taxon>
        <taxon>Hyphomicrobiales</taxon>
        <taxon>Rhizobiaceae</taxon>
        <taxon>Sinorhizobium/Ensifer group</taxon>
        <taxon>Sinorhizobium</taxon>
    </lineage>
</organism>